<accession>A0AC61R910</accession>
<proteinExistence type="predicted"/>
<dbReference type="EMBL" id="SRYG01000006">
    <property type="protein sequence ID" value="TGY66475.1"/>
    <property type="molecule type" value="Genomic_DNA"/>
</dbReference>
<keyword evidence="1" id="KW-0012">Acyltransferase</keyword>
<reference evidence="1" key="1">
    <citation type="submission" date="2019-04" db="EMBL/GenBank/DDBJ databases">
        <title>Microbes associate with the intestines of laboratory mice.</title>
        <authorList>
            <person name="Navarre W."/>
            <person name="Wong E."/>
            <person name="Huang K."/>
            <person name="Tropini C."/>
            <person name="Ng K."/>
            <person name="Yu B."/>
        </authorList>
    </citation>
    <scope>NUCLEOTIDE SEQUENCE</scope>
    <source>
        <strain evidence="1">NM09_H32</strain>
    </source>
</reference>
<evidence type="ECO:0000313" key="1">
    <source>
        <dbReference type="EMBL" id="TGY66475.1"/>
    </source>
</evidence>
<keyword evidence="2" id="KW-1185">Reference proteome</keyword>
<dbReference type="Proteomes" id="UP000308836">
    <property type="component" value="Unassembled WGS sequence"/>
</dbReference>
<gene>
    <name evidence="1" type="ORF">E5336_04055</name>
</gene>
<sequence>MSVSSAIMVTFLHANNCFWIFSATERYWKSANIIESIFYCAVPLFFMISGVTLMDYSKKYSTKTFVKKRMKKVMIPYVFWSLIGIFWTHYLFPWNGQKAVLSFKDIVAFLVNGNGIRYFWFFIPLFMIYISIPFLTSIDEKKRIKIFSGYVVLYLLINGLIPFFNSFFSLEWNTSSWAIPVMGGYLVYPLAGYVIHHSEFSKSQKRFIYCAGIISLIVMILGTYFSSIRIGAISELFRGDKNLPCLLYSFSSFLFIKDIFPKIKRIDWFRKGIAFFRSYTFSIYLLQFFIFDWIERFSVVDQRSILYRLYFPFVLCTFIVGITKFIRLFSLGRLVLPK</sequence>
<evidence type="ECO:0000313" key="2">
    <source>
        <dbReference type="Proteomes" id="UP000308836"/>
    </source>
</evidence>
<name>A0AC61R910_9FIRM</name>
<organism evidence="1 2">
    <name type="scientific">Dubosiella muris</name>
    <dbReference type="NCBI Taxonomy" id="3038133"/>
    <lineage>
        <taxon>Bacteria</taxon>
        <taxon>Bacillati</taxon>
        <taxon>Bacillota</taxon>
        <taxon>Erysipelotrichia</taxon>
        <taxon>Erysipelotrichales</taxon>
        <taxon>Erysipelotrichaceae</taxon>
        <taxon>Dubosiella</taxon>
    </lineage>
</organism>
<keyword evidence="1" id="KW-0808">Transferase</keyword>
<protein>
    <submittedName>
        <fullName evidence="1">Acyltransferase</fullName>
    </submittedName>
</protein>
<comment type="caution">
    <text evidence="1">The sequence shown here is derived from an EMBL/GenBank/DDBJ whole genome shotgun (WGS) entry which is preliminary data.</text>
</comment>